<dbReference type="GO" id="GO:0008113">
    <property type="term" value="F:peptide-methionine (S)-S-oxide reductase activity"/>
    <property type="evidence" value="ECO:0007669"/>
    <property type="project" value="UniProtKB-EC"/>
</dbReference>
<name>C1N314_MICPC</name>
<dbReference type="Proteomes" id="UP000001876">
    <property type="component" value="Unassembled WGS sequence"/>
</dbReference>
<dbReference type="Gene3D" id="3.30.1060.10">
    <property type="entry name" value="Peptide methionine sulphoxide reductase MsrA"/>
    <property type="match status" value="1"/>
</dbReference>
<dbReference type="PANTHER" id="PTHR42799">
    <property type="entry name" value="MITOCHONDRIAL PEPTIDE METHIONINE SULFOXIDE REDUCTASE"/>
    <property type="match status" value="1"/>
</dbReference>
<reference evidence="9 10" key="1">
    <citation type="journal article" date="2009" name="Science">
        <title>Green evolution and dynamic adaptations revealed by genomes of the marine picoeukaryotes Micromonas.</title>
        <authorList>
            <person name="Worden A.Z."/>
            <person name="Lee J.H."/>
            <person name="Mock T."/>
            <person name="Rouze P."/>
            <person name="Simmons M.P."/>
            <person name="Aerts A.L."/>
            <person name="Allen A.E."/>
            <person name="Cuvelier M.L."/>
            <person name="Derelle E."/>
            <person name="Everett M.V."/>
            <person name="Foulon E."/>
            <person name="Grimwood J."/>
            <person name="Gundlach H."/>
            <person name="Henrissat B."/>
            <person name="Napoli C."/>
            <person name="McDonald S.M."/>
            <person name="Parker M.S."/>
            <person name="Rombauts S."/>
            <person name="Salamov A."/>
            <person name="Von Dassow P."/>
            <person name="Badger J.H."/>
            <person name="Coutinho P.M."/>
            <person name="Demir E."/>
            <person name="Dubchak I."/>
            <person name="Gentemann C."/>
            <person name="Eikrem W."/>
            <person name="Gready J.E."/>
            <person name="John U."/>
            <person name="Lanier W."/>
            <person name="Lindquist E.A."/>
            <person name="Lucas S."/>
            <person name="Mayer K.F."/>
            <person name="Moreau H."/>
            <person name="Not F."/>
            <person name="Otillar R."/>
            <person name="Panaud O."/>
            <person name="Pangilinan J."/>
            <person name="Paulsen I."/>
            <person name="Piegu B."/>
            <person name="Poliakov A."/>
            <person name="Robbens S."/>
            <person name="Schmutz J."/>
            <person name="Toulza E."/>
            <person name="Wyss T."/>
            <person name="Zelensky A."/>
            <person name="Zhou K."/>
            <person name="Armbrust E.V."/>
            <person name="Bhattacharya D."/>
            <person name="Goodenough U.W."/>
            <person name="Van de Peer Y."/>
            <person name="Grigoriev I.V."/>
        </authorList>
    </citation>
    <scope>NUCLEOTIDE SEQUENCE [LARGE SCALE GENOMIC DNA]</scope>
    <source>
        <strain evidence="9 10">CCMP1545</strain>
    </source>
</reference>
<keyword evidence="10" id="KW-1185">Reference proteome</keyword>
<evidence type="ECO:0000313" key="9">
    <source>
        <dbReference type="EMBL" id="EEH53119.1"/>
    </source>
</evidence>
<evidence type="ECO:0000256" key="5">
    <source>
        <dbReference type="ARBA" id="ARBA00030643"/>
    </source>
</evidence>
<organism evidence="10">
    <name type="scientific">Micromonas pusilla (strain CCMP1545)</name>
    <name type="common">Picoplanktonic green alga</name>
    <dbReference type="NCBI Taxonomy" id="564608"/>
    <lineage>
        <taxon>Eukaryota</taxon>
        <taxon>Viridiplantae</taxon>
        <taxon>Chlorophyta</taxon>
        <taxon>Mamiellophyceae</taxon>
        <taxon>Mamiellales</taxon>
        <taxon>Mamiellaceae</taxon>
        <taxon>Micromonas</taxon>
    </lineage>
</organism>
<evidence type="ECO:0000256" key="3">
    <source>
        <dbReference type="ARBA" id="ARBA00023002"/>
    </source>
</evidence>
<dbReference type="KEGG" id="mpp:MICPUCDRAFT_8028"/>
<gene>
    <name evidence="9" type="ORF">MICPUCDRAFT_8028</name>
</gene>
<evidence type="ECO:0000256" key="7">
    <source>
        <dbReference type="ARBA" id="ARBA00048782"/>
    </source>
</evidence>
<comment type="similarity">
    <text evidence="1">Belongs to the MsrA Met sulfoxide reductase family.</text>
</comment>
<evidence type="ECO:0000256" key="4">
    <source>
        <dbReference type="ARBA" id="ARBA00030273"/>
    </source>
</evidence>
<dbReference type="GeneID" id="9687970"/>
<dbReference type="InterPro" id="IPR002569">
    <property type="entry name" value="Met_Sox_Rdtase_MsrA_dom"/>
</dbReference>
<dbReference type="NCBIfam" id="TIGR00401">
    <property type="entry name" value="msrA"/>
    <property type="match status" value="1"/>
</dbReference>
<evidence type="ECO:0000259" key="8">
    <source>
        <dbReference type="Pfam" id="PF01625"/>
    </source>
</evidence>
<keyword evidence="3" id="KW-0560">Oxidoreductase</keyword>
<protein>
    <recommendedName>
        <fullName evidence="2">peptide-methionine (S)-S-oxide reductase</fullName>
        <ecNumber evidence="2">1.8.4.11</ecNumber>
    </recommendedName>
    <alternativeName>
        <fullName evidence="5">Peptide-methionine (S)-S-oxide reductase</fullName>
    </alternativeName>
    <alternativeName>
        <fullName evidence="4">Protein-methionine-S-oxide reductase</fullName>
    </alternativeName>
</protein>
<dbReference type="OMA" id="FWCLEHD"/>
<evidence type="ECO:0000256" key="6">
    <source>
        <dbReference type="ARBA" id="ARBA00047806"/>
    </source>
</evidence>
<dbReference type="InterPro" id="IPR050162">
    <property type="entry name" value="MsrA_MetSO_reductase"/>
</dbReference>
<dbReference type="HAMAP" id="MF_01401">
    <property type="entry name" value="MsrA"/>
    <property type="match status" value="1"/>
</dbReference>
<accession>C1N314</accession>
<feature type="domain" description="Peptide methionine sulphoxide reductase MsrA" evidence="8">
    <location>
        <begin position="1"/>
        <end position="169"/>
    </location>
</feature>
<dbReference type="SUPFAM" id="SSF55068">
    <property type="entry name" value="Peptide methionine sulfoxide reductase"/>
    <property type="match status" value="1"/>
</dbReference>
<dbReference type="RefSeq" id="XP_003062300.1">
    <property type="nucleotide sequence ID" value="XM_003062254.1"/>
</dbReference>
<dbReference type="EMBL" id="GG663746">
    <property type="protein sequence ID" value="EEH53119.1"/>
    <property type="molecule type" value="Genomic_DNA"/>
</dbReference>
<dbReference type="OrthoDB" id="77405at2759"/>
<evidence type="ECO:0000256" key="1">
    <source>
        <dbReference type="ARBA" id="ARBA00005591"/>
    </source>
</evidence>
<dbReference type="Pfam" id="PF01625">
    <property type="entry name" value="PMSR"/>
    <property type="match status" value="1"/>
</dbReference>
<dbReference type="STRING" id="564608.C1N314"/>
<dbReference type="InterPro" id="IPR036509">
    <property type="entry name" value="Met_Sox_Rdtase_MsrA_sf"/>
</dbReference>
<comment type="catalytic activity">
    <reaction evidence="6">
        <text>L-methionyl-[protein] + [thioredoxin]-disulfide + H2O = L-methionyl-(S)-S-oxide-[protein] + [thioredoxin]-dithiol</text>
        <dbReference type="Rhea" id="RHEA:14217"/>
        <dbReference type="Rhea" id="RHEA-COMP:10698"/>
        <dbReference type="Rhea" id="RHEA-COMP:10700"/>
        <dbReference type="Rhea" id="RHEA-COMP:12313"/>
        <dbReference type="Rhea" id="RHEA-COMP:12315"/>
        <dbReference type="ChEBI" id="CHEBI:15377"/>
        <dbReference type="ChEBI" id="CHEBI:16044"/>
        <dbReference type="ChEBI" id="CHEBI:29950"/>
        <dbReference type="ChEBI" id="CHEBI:44120"/>
        <dbReference type="ChEBI" id="CHEBI:50058"/>
        <dbReference type="EC" id="1.8.4.11"/>
    </reaction>
</comment>
<dbReference type="GO" id="GO:0034599">
    <property type="term" value="P:cellular response to oxidative stress"/>
    <property type="evidence" value="ECO:0007669"/>
    <property type="project" value="TreeGrafter"/>
</dbReference>
<proteinExistence type="inferred from homology"/>
<evidence type="ECO:0000313" key="10">
    <source>
        <dbReference type="Proteomes" id="UP000001876"/>
    </source>
</evidence>
<feature type="non-terminal residue" evidence="9">
    <location>
        <position position="1"/>
    </location>
</feature>
<sequence length="174" mass="19782">ATFGGGCYWGVEKWYAKDFNETHPGAVVATNVGFMAPKDAKAKPNPSYREVCGGRTGHVEVCQVKFDATKCSYEDLNAHLYTFHDPTTTNRQGNDAGSQYASVIFVHDEGQRKDAERVNARTQRALDRGKIKTFQRDKIVTRVEDATEYYPAESGHQRYLEKHPNGYCNHRRRF</sequence>
<dbReference type="PANTHER" id="PTHR42799:SF2">
    <property type="entry name" value="MITOCHONDRIAL PEPTIDE METHIONINE SULFOXIDE REDUCTASE"/>
    <property type="match status" value="1"/>
</dbReference>
<evidence type="ECO:0000256" key="2">
    <source>
        <dbReference type="ARBA" id="ARBA00012502"/>
    </source>
</evidence>
<dbReference type="GO" id="GO:0005737">
    <property type="term" value="C:cytoplasm"/>
    <property type="evidence" value="ECO:0007669"/>
    <property type="project" value="TreeGrafter"/>
</dbReference>
<comment type="catalytic activity">
    <reaction evidence="7">
        <text>[thioredoxin]-disulfide + L-methionine + H2O = L-methionine (S)-S-oxide + [thioredoxin]-dithiol</text>
        <dbReference type="Rhea" id="RHEA:19993"/>
        <dbReference type="Rhea" id="RHEA-COMP:10698"/>
        <dbReference type="Rhea" id="RHEA-COMP:10700"/>
        <dbReference type="ChEBI" id="CHEBI:15377"/>
        <dbReference type="ChEBI" id="CHEBI:29950"/>
        <dbReference type="ChEBI" id="CHEBI:50058"/>
        <dbReference type="ChEBI" id="CHEBI:57844"/>
        <dbReference type="ChEBI" id="CHEBI:58772"/>
        <dbReference type="EC" id="1.8.4.11"/>
    </reaction>
</comment>
<feature type="non-terminal residue" evidence="9">
    <location>
        <position position="174"/>
    </location>
</feature>
<dbReference type="eggNOG" id="KOG1635">
    <property type="taxonomic scope" value="Eukaryota"/>
</dbReference>
<dbReference type="AlphaFoldDB" id="C1N314"/>
<dbReference type="EC" id="1.8.4.11" evidence="2"/>